<protein>
    <submittedName>
        <fullName evidence="6">DUF1656 domain-containing protein</fullName>
    </submittedName>
</protein>
<name>A0A0X8P4W1_ALCXX</name>
<feature type="transmembrane region" description="Helical" evidence="5">
    <location>
        <begin position="45"/>
        <end position="63"/>
    </location>
</feature>
<keyword evidence="3 5" id="KW-1133">Transmembrane helix</keyword>
<keyword evidence="4 5" id="KW-0472">Membrane</keyword>
<evidence type="ECO:0000256" key="3">
    <source>
        <dbReference type="ARBA" id="ARBA00022989"/>
    </source>
</evidence>
<dbReference type="RefSeq" id="WP_061074160.1">
    <property type="nucleotide sequence ID" value="NZ_CP014060.2"/>
</dbReference>
<sequence length="64" mass="7158">MLSEFAVAGIYLPPFFVYACVALPIYLAVRLVLARSGVLRRVWHPGLFEFAISLCLVSVLILYV</sequence>
<evidence type="ECO:0000256" key="5">
    <source>
        <dbReference type="SAM" id="Phobius"/>
    </source>
</evidence>
<evidence type="ECO:0000256" key="2">
    <source>
        <dbReference type="ARBA" id="ARBA00022692"/>
    </source>
</evidence>
<organism evidence="6 7">
    <name type="scientific">Alcaligenes xylosoxydans xylosoxydans</name>
    <name type="common">Achromobacter xylosoxidans</name>
    <dbReference type="NCBI Taxonomy" id="85698"/>
    <lineage>
        <taxon>Bacteria</taxon>
        <taxon>Pseudomonadati</taxon>
        <taxon>Pseudomonadota</taxon>
        <taxon>Betaproteobacteria</taxon>
        <taxon>Burkholderiales</taxon>
        <taxon>Alcaligenaceae</taxon>
        <taxon>Achromobacter</taxon>
    </lineage>
</organism>
<dbReference type="Proteomes" id="UP000060602">
    <property type="component" value="Chromosome"/>
</dbReference>
<dbReference type="AlphaFoldDB" id="A0A0X8P4W1"/>
<reference evidence="7" key="1">
    <citation type="submission" date="2015-12" db="EMBL/GenBank/DDBJ databases">
        <title>FDA dAtabase for Regulatory Grade micrObial Sequences (FDA-ARGOS): Supporting development and validation of Infectious Disease Dx tests.</title>
        <authorList>
            <person name="Case J."/>
            <person name="Tallon L."/>
            <person name="Sadzewicz L."/>
            <person name="Sengamalay N."/>
            <person name="Ott S."/>
            <person name="Godinez A."/>
            <person name="Nagaraj S."/>
            <person name="Nadendla S."/>
            <person name="Sichtig H."/>
        </authorList>
    </citation>
    <scope>NUCLEOTIDE SEQUENCE [LARGE SCALE GENOMIC DNA]</scope>
    <source>
        <strain evidence="7">FDAARGOS_147</strain>
    </source>
</reference>
<keyword evidence="1" id="KW-1003">Cell membrane</keyword>
<dbReference type="Pfam" id="PF07869">
    <property type="entry name" value="DUF1656"/>
    <property type="match status" value="1"/>
</dbReference>
<gene>
    <name evidence="6" type="ORF">AL504_30330</name>
</gene>
<evidence type="ECO:0000256" key="4">
    <source>
        <dbReference type="ARBA" id="ARBA00023136"/>
    </source>
</evidence>
<dbReference type="EMBL" id="CP014060">
    <property type="protein sequence ID" value="AMG39911.1"/>
    <property type="molecule type" value="Genomic_DNA"/>
</dbReference>
<evidence type="ECO:0000313" key="7">
    <source>
        <dbReference type="Proteomes" id="UP000060602"/>
    </source>
</evidence>
<feature type="transmembrane region" description="Helical" evidence="5">
    <location>
        <begin position="15"/>
        <end position="33"/>
    </location>
</feature>
<evidence type="ECO:0000313" key="6">
    <source>
        <dbReference type="EMBL" id="AMG39911.1"/>
    </source>
</evidence>
<evidence type="ECO:0000256" key="1">
    <source>
        <dbReference type="ARBA" id="ARBA00022475"/>
    </source>
</evidence>
<dbReference type="InterPro" id="IPR012451">
    <property type="entry name" value="DUF1656"/>
</dbReference>
<keyword evidence="2 5" id="KW-0812">Transmembrane</keyword>
<accession>A0A0X8P4W1</accession>
<proteinExistence type="predicted"/>